<protein>
    <recommendedName>
        <fullName evidence="14">E3 ubiquitin protein ligase</fullName>
        <ecNumber evidence="14">2.3.2.27</ecNumber>
    </recommendedName>
</protein>
<feature type="compositionally biased region" description="Basic and acidic residues" evidence="16">
    <location>
        <begin position="370"/>
        <end position="388"/>
    </location>
</feature>
<dbReference type="UniPathway" id="UPA00143"/>
<reference evidence="18 19" key="1">
    <citation type="submission" date="2015-04" db="EMBL/GenBank/DDBJ databases">
        <title>Complete genome sequence of Schizopora paradoxa KUC8140, a cosmopolitan wood degrader in East Asia.</title>
        <authorList>
            <consortium name="DOE Joint Genome Institute"/>
            <person name="Min B."/>
            <person name="Park H."/>
            <person name="Jang Y."/>
            <person name="Kim J.-J."/>
            <person name="Kim K.H."/>
            <person name="Pangilinan J."/>
            <person name="Lipzen A."/>
            <person name="Riley R."/>
            <person name="Grigoriev I.V."/>
            <person name="Spatafora J.W."/>
            <person name="Choi I.-G."/>
        </authorList>
    </citation>
    <scope>NUCLEOTIDE SEQUENCE [LARGE SCALE GENOMIC DNA]</scope>
    <source>
        <strain evidence="18 19">KUC8140</strain>
    </source>
</reference>
<dbReference type="InterPro" id="IPR013083">
    <property type="entry name" value="Znf_RING/FYVE/PHD"/>
</dbReference>
<evidence type="ECO:0000313" key="19">
    <source>
        <dbReference type="Proteomes" id="UP000053477"/>
    </source>
</evidence>
<keyword evidence="12 14" id="KW-0539">Nucleus</keyword>
<keyword evidence="5 14" id="KW-0808">Transferase</keyword>
<keyword evidence="10 14" id="KW-0156">Chromatin regulator</keyword>
<organism evidence="18 19">
    <name type="scientific">Schizopora paradoxa</name>
    <dbReference type="NCBI Taxonomy" id="27342"/>
    <lineage>
        <taxon>Eukaryota</taxon>
        <taxon>Fungi</taxon>
        <taxon>Dikarya</taxon>
        <taxon>Basidiomycota</taxon>
        <taxon>Agaricomycotina</taxon>
        <taxon>Agaricomycetes</taxon>
        <taxon>Hymenochaetales</taxon>
        <taxon>Schizoporaceae</taxon>
        <taxon>Schizopora</taxon>
    </lineage>
</organism>
<dbReference type="GO" id="GO:0008270">
    <property type="term" value="F:zinc ion binding"/>
    <property type="evidence" value="ECO:0007669"/>
    <property type="project" value="UniProtKB-KW"/>
</dbReference>
<evidence type="ECO:0000256" key="9">
    <source>
        <dbReference type="ARBA" id="ARBA00022833"/>
    </source>
</evidence>
<feature type="region of interest" description="Disordered" evidence="16">
    <location>
        <begin position="1"/>
        <end position="50"/>
    </location>
</feature>
<comment type="similarity">
    <text evidence="4 14">Belongs to the BRE1 family.</text>
</comment>
<feature type="compositionally biased region" description="Low complexity" evidence="16">
    <location>
        <begin position="267"/>
        <end position="285"/>
    </location>
</feature>
<dbReference type="SUPFAM" id="SSF57850">
    <property type="entry name" value="RING/U-box"/>
    <property type="match status" value="1"/>
</dbReference>
<evidence type="ECO:0000256" key="6">
    <source>
        <dbReference type="ARBA" id="ARBA00022723"/>
    </source>
</evidence>
<feature type="coiled-coil region" evidence="15">
    <location>
        <begin position="480"/>
        <end position="529"/>
    </location>
</feature>
<evidence type="ECO:0000256" key="2">
    <source>
        <dbReference type="ARBA" id="ARBA00004123"/>
    </source>
</evidence>
<evidence type="ECO:0000259" key="17">
    <source>
        <dbReference type="PROSITE" id="PS50089"/>
    </source>
</evidence>
<evidence type="ECO:0000256" key="3">
    <source>
        <dbReference type="ARBA" id="ARBA00004906"/>
    </source>
</evidence>
<evidence type="ECO:0000256" key="8">
    <source>
        <dbReference type="ARBA" id="ARBA00022786"/>
    </source>
</evidence>
<dbReference type="FunCoup" id="A0A0H2R321">
    <property type="interactions" value="249"/>
</dbReference>
<feature type="coiled-coil region" evidence="15">
    <location>
        <begin position="173"/>
        <end position="242"/>
    </location>
</feature>
<keyword evidence="8 14" id="KW-0833">Ubl conjugation pathway</keyword>
<dbReference type="InterPro" id="IPR001841">
    <property type="entry name" value="Znf_RING"/>
</dbReference>
<dbReference type="GO" id="GO:0006325">
    <property type="term" value="P:chromatin organization"/>
    <property type="evidence" value="ECO:0007669"/>
    <property type="project" value="UniProtKB-KW"/>
</dbReference>
<comment type="catalytic activity">
    <reaction evidence="1 14">
        <text>S-ubiquitinyl-[E2 ubiquitin-conjugating enzyme]-L-cysteine + [acceptor protein]-L-lysine = [E2 ubiquitin-conjugating enzyme]-L-cysteine + N(6)-ubiquitinyl-[acceptor protein]-L-lysine.</text>
        <dbReference type="EC" id="2.3.2.27"/>
    </reaction>
</comment>
<dbReference type="GO" id="GO:0005634">
    <property type="term" value="C:nucleus"/>
    <property type="evidence" value="ECO:0007669"/>
    <property type="project" value="UniProtKB-SubCell"/>
</dbReference>
<dbReference type="Gene3D" id="3.30.40.10">
    <property type="entry name" value="Zinc/RING finger domain, C3HC4 (zinc finger)"/>
    <property type="match status" value="1"/>
</dbReference>
<dbReference type="Pfam" id="PF00097">
    <property type="entry name" value="zf-C3HC4"/>
    <property type="match status" value="1"/>
</dbReference>
<gene>
    <name evidence="18" type="ORF">SCHPADRAFT_910821</name>
</gene>
<dbReference type="EC" id="2.3.2.27" evidence="14"/>
<dbReference type="PANTHER" id="PTHR23163">
    <property type="entry name" value="RING FINGER PROTEIN-RELATED"/>
    <property type="match status" value="1"/>
</dbReference>
<keyword evidence="6 14" id="KW-0479">Metal-binding</keyword>
<proteinExistence type="inferred from homology"/>
<comment type="pathway">
    <text evidence="3 14">Protein modification; protein ubiquitination.</text>
</comment>
<keyword evidence="19" id="KW-1185">Reference proteome</keyword>
<evidence type="ECO:0000256" key="13">
    <source>
        <dbReference type="PROSITE-ProRule" id="PRU00175"/>
    </source>
</evidence>
<evidence type="ECO:0000256" key="4">
    <source>
        <dbReference type="ARBA" id="ARBA00005555"/>
    </source>
</evidence>
<evidence type="ECO:0000256" key="15">
    <source>
        <dbReference type="SAM" id="Coils"/>
    </source>
</evidence>
<evidence type="ECO:0000256" key="16">
    <source>
        <dbReference type="SAM" id="MobiDB-lite"/>
    </source>
</evidence>
<dbReference type="STRING" id="27342.A0A0H2R321"/>
<dbReference type="InterPro" id="IPR018957">
    <property type="entry name" value="Znf_C3HC4_RING-type"/>
</dbReference>
<dbReference type="GO" id="GO:0061630">
    <property type="term" value="F:ubiquitin protein ligase activity"/>
    <property type="evidence" value="ECO:0007669"/>
    <property type="project" value="UniProtKB-EC"/>
</dbReference>
<keyword evidence="7 13" id="KW-0863">Zinc-finger</keyword>
<dbReference type="InterPro" id="IPR013956">
    <property type="entry name" value="E3_ubiquit_lig_Bre1"/>
</dbReference>
<dbReference type="Pfam" id="PF08647">
    <property type="entry name" value="BRE1"/>
    <property type="match status" value="1"/>
</dbReference>
<feature type="domain" description="RING-type" evidence="17">
    <location>
        <begin position="768"/>
        <end position="807"/>
    </location>
</feature>
<keyword evidence="11 14" id="KW-0175">Coiled coil</keyword>
<feature type="coiled-coil region" evidence="15">
    <location>
        <begin position="613"/>
        <end position="689"/>
    </location>
</feature>
<evidence type="ECO:0000256" key="14">
    <source>
        <dbReference type="RuleBase" id="RU365038"/>
    </source>
</evidence>
<name>A0A0H2R321_9AGAM</name>
<dbReference type="Proteomes" id="UP000053477">
    <property type="component" value="Unassembled WGS sequence"/>
</dbReference>
<dbReference type="SMART" id="SM00184">
    <property type="entry name" value="RING"/>
    <property type="match status" value="1"/>
</dbReference>
<evidence type="ECO:0000256" key="12">
    <source>
        <dbReference type="ARBA" id="ARBA00023242"/>
    </source>
</evidence>
<sequence>MDTLKRPYNGDGETGVAVKKRAISSTPGSPPRQVHVNGNAKTPEYDDPLDEDDLERFRKAALFRRMRRYAKECERYKKRVESMEDVKKEYDGWLILMETCWTRLTKTLTSVIGVNKSDDPMLSEVDNIPAIFDKIFSERTSQSTRAQNAKEMEKLTITLVKVLLERSGVMKNGEQAAKRLQRAEDERSDLHAQVRMLEKKNADLLAQKDELSRDLAGADRRVEKLEKEVRSLKRNTNAVATNHSSPAVETTELVVKGEGANGTTLTQSPQLDSSAPAPSQSSAEELSAHAADAIAHRDGLIAALESECALLRDQQVMTKSELALLPENVIVNTQTYMLLLEHAQHLQERAELVEKELKTYQHDLVSLKKSMHDTNSEQKEGSDKEVAETKALIKKRDDDLTRLRQERFNLETKLQEQKTKLESATASNKEFKALRDSQEERIKVLCSEVQRLRTRLAQQGGQEDVLKFIFRDSDIKLDYVQDLQARLKESEEQLDAVRRVDSQAVRSGKLDLMKELGEAKKRLAEIEAKYGTDIDLAGLKKQLDVKDGELRSAGERETQLNQQLEVLMTEVDRLSVSWETLNEQIQHPEKGFKCWEEEREKIFSQKARTDNLYFKIKKEVEAKESECKQATRNVEKQMKIIETLTKSEKNLTQLNASLETQLEETKFCFRQCLEQRRELDRECQELKLRQKSEYDRVNMVREELATREKTVAGLHQDIVKLKEKLSKVGRELEKAKSSANVKRPVGSASEREEALQKENSKYADILKCSTCRNEFRSRVITKCMHTFCKSCVDARIQHRSRKCPACNLAFAQGDVQQIYFQ</sequence>
<dbReference type="GO" id="GO:0033503">
    <property type="term" value="C:HULC complex"/>
    <property type="evidence" value="ECO:0007669"/>
    <property type="project" value="TreeGrafter"/>
</dbReference>
<evidence type="ECO:0000256" key="1">
    <source>
        <dbReference type="ARBA" id="ARBA00000900"/>
    </source>
</evidence>
<dbReference type="InterPro" id="IPR017907">
    <property type="entry name" value="Znf_RING_CS"/>
</dbReference>
<comment type="subcellular location">
    <subcellularLocation>
        <location evidence="2 14">Nucleus</location>
    </subcellularLocation>
</comment>
<dbReference type="GO" id="GO:0016567">
    <property type="term" value="P:protein ubiquitination"/>
    <property type="evidence" value="ECO:0007669"/>
    <property type="project" value="UniProtKB-UniRule"/>
</dbReference>
<keyword evidence="9 14" id="KW-0862">Zinc</keyword>
<feature type="region of interest" description="Disordered" evidence="16">
    <location>
        <begin position="369"/>
        <end position="388"/>
    </location>
</feature>
<evidence type="ECO:0000256" key="10">
    <source>
        <dbReference type="ARBA" id="ARBA00022853"/>
    </source>
</evidence>
<evidence type="ECO:0000313" key="18">
    <source>
        <dbReference type="EMBL" id="KLO05742.1"/>
    </source>
</evidence>
<dbReference type="InParanoid" id="A0A0H2R321"/>
<evidence type="ECO:0000256" key="5">
    <source>
        <dbReference type="ARBA" id="ARBA00022679"/>
    </source>
</evidence>
<dbReference type="PROSITE" id="PS50089">
    <property type="entry name" value="ZF_RING_2"/>
    <property type="match status" value="1"/>
</dbReference>
<feature type="coiled-coil region" evidence="15">
    <location>
        <begin position="400"/>
        <end position="455"/>
    </location>
</feature>
<dbReference type="OrthoDB" id="10266039at2759"/>
<feature type="region of interest" description="Disordered" evidence="16">
    <location>
        <begin position="260"/>
        <end position="288"/>
    </location>
</feature>
<dbReference type="CDD" id="cd16499">
    <property type="entry name" value="RING-HC_Bre1-like"/>
    <property type="match status" value="1"/>
</dbReference>
<evidence type="ECO:0000256" key="7">
    <source>
        <dbReference type="ARBA" id="ARBA00022771"/>
    </source>
</evidence>
<evidence type="ECO:0000256" key="11">
    <source>
        <dbReference type="ARBA" id="ARBA00023054"/>
    </source>
</evidence>
<accession>A0A0H2R321</accession>
<dbReference type="PROSITE" id="PS00518">
    <property type="entry name" value="ZF_RING_1"/>
    <property type="match status" value="1"/>
</dbReference>
<dbReference type="AlphaFoldDB" id="A0A0H2R321"/>
<dbReference type="PANTHER" id="PTHR23163:SF0">
    <property type="entry name" value="E3 UBIQUITIN-PROTEIN LIGASE BRE1"/>
    <property type="match status" value="1"/>
</dbReference>
<dbReference type="EMBL" id="KQ086271">
    <property type="protein sequence ID" value="KLO05742.1"/>
    <property type="molecule type" value="Genomic_DNA"/>
</dbReference>
<feature type="coiled-coil region" evidence="15">
    <location>
        <begin position="59"/>
        <end position="86"/>
    </location>
</feature>